<evidence type="ECO:0000313" key="3">
    <source>
        <dbReference type="EMBL" id="EMP23740.1"/>
    </source>
</evidence>
<organism evidence="3 4">
    <name type="scientific">Chelonia mydas</name>
    <name type="common">Green sea-turtle</name>
    <name type="synonym">Chelonia agassizi</name>
    <dbReference type="NCBI Taxonomy" id="8469"/>
    <lineage>
        <taxon>Eukaryota</taxon>
        <taxon>Metazoa</taxon>
        <taxon>Chordata</taxon>
        <taxon>Craniata</taxon>
        <taxon>Vertebrata</taxon>
        <taxon>Euteleostomi</taxon>
        <taxon>Archelosauria</taxon>
        <taxon>Testudinata</taxon>
        <taxon>Testudines</taxon>
        <taxon>Cryptodira</taxon>
        <taxon>Durocryptodira</taxon>
        <taxon>Americhelydia</taxon>
        <taxon>Chelonioidea</taxon>
        <taxon>Cheloniidae</taxon>
        <taxon>Chelonia</taxon>
    </lineage>
</organism>
<keyword evidence="4" id="KW-1185">Reference proteome</keyword>
<proteinExistence type="predicted"/>
<feature type="region of interest" description="Disordered" evidence="1">
    <location>
        <begin position="120"/>
        <end position="166"/>
    </location>
</feature>
<sequence>MPAPCTRRSPVWSSAELLDLISIWEEEAVQSQLRSSRRNYDTYRQISRCMTERGNDWDTLQCRVKLKKLQNAYRKAWEANRRSGAAPMSCQFYKELDAILGGNPTSTAKAILDTSVARMPVNSGPSQEEEILDEDVEGVRDPEAEDNSEVRGACSQERFSTPEKATQSQLSELGEAQTGEEASVAHIHCTVLLHKGSDSKLQPDVVVTDEAQKKIILVDVTVSFENRTPAFREARARKLEKYAPLADTLKAKSYEVQMDALIVGALGAWDPCNNGQIDALIVGALGAWDPCNKHVLRTCGISRRYAWLMQRLMVSDAIQWSRDIYIEHITGHRQYQEV</sequence>
<dbReference type="Proteomes" id="UP000031443">
    <property type="component" value="Unassembled WGS sequence"/>
</dbReference>
<gene>
    <name evidence="3" type="ORF">UY3_19182</name>
</gene>
<dbReference type="PANTHER" id="PTHR47595">
    <property type="entry name" value="HEAT SHOCK 70 KDA PROTEIN 14"/>
    <property type="match status" value="1"/>
</dbReference>
<dbReference type="Pfam" id="PF13837">
    <property type="entry name" value="Myb_DNA-bind_4"/>
    <property type="match status" value="1"/>
</dbReference>
<feature type="domain" description="Myb/SANT-like DNA-binding" evidence="2">
    <location>
        <begin position="11"/>
        <end position="99"/>
    </location>
</feature>
<evidence type="ECO:0000259" key="2">
    <source>
        <dbReference type="Pfam" id="PF13837"/>
    </source>
</evidence>
<dbReference type="AlphaFoldDB" id="M7AM19"/>
<feature type="compositionally biased region" description="Acidic residues" evidence="1">
    <location>
        <begin position="127"/>
        <end position="136"/>
    </location>
</feature>
<accession>M7AM19</accession>
<feature type="compositionally biased region" description="Polar residues" evidence="1">
    <location>
        <begin position="157"/>
        <end position="166"/>
    </location>
</feature>
<protein>
    <submittedName>
        <fullName evidence="3">Zinc finger and SCAN domain-containing protein 29</fullName>
    </submittedName>
</protein>
<evidence type="ECO:0000313" key="4">
    <source>
        <dbReference type="Proteomes" id="UP000031443"/>
    </source>
</evidence>
<name>M7AM19_CHEMY</name>
<evidence type="ECO:0000256" key="1">
    <source>
        <dbReference type="SAM" id="MobiDB-lite"/>
    </source>
</evidence>
<dbReference type="InterPro" id="IPR044822">
    <property type="entry name" value="Myb_DNA-bind_4"/>
</dbReference>
<dbReference type="Gene3D" id="1.10.10.60">
    <property type="entry name" value="Homeodomain-like"/>
    <property type="match status" value="1"/>
</dbReference>
<dbReference type="EMBL" id="KB608654">
    <property type="protein sequence ID" value="EMP23740.1"/>
    <property type="molecule type" value="Genomic_DNA"/>
</dbReference>
<dbReference type="PANTHER" id="PTHR47595:SF1">
    <property type="entry name" value="MYB_SANT-LIKE DNA-BINDING DOMAIN-CONTAINING PROTEIN"/>
    <property type="match status" value="1"/>
</dbReference>
<reference evidence="4" key="1">
    <citation type="journal article" date="2013" name="Nat. Genet.">
        <title>The draft genomes of soft-shell turtle and green sea turtle yield insights into the development and evolution of the turtle-specific body plan.</title>
        <authorList>
            <person name="Wang Z."/>
            <person name="Pascual-Anaya J."/>
            <person name="Zadissa A."/>
            <person name="Li W."/>
            <person name="Niimura Y."/>
            <person name="Huang Z."/>
            <person name="Li C."/>
            <person name="White S."/>
            <person name="Xiong Z."/>
            <person name="Fang D."/>
            <person name="Wang B."/>
            <person name="Ming Y."/>
            <person name="Chen Y."/>
            <person name="Zheng Y."/>
            <person name="Kuraku S."/>
            <person name="Pignatelli M."/>
            <person name="Herrero J."/>
            <person name="Beal K."/>
            <person name="Nozawa M."/>
            <person name="Li Q."/>
            <person name="Wang J."/>
            <person name="Zhang H."/>
            <person name="Yu L."/>
            <person name="Shigenobu S."/>
            <person name="Wang J."/>
            <person name="Liu J."/>
            <person name="Flicek P."/>
            <person name="Searle S."/>
            <person name="Wang J."/>
            <person name="Kuratani S."/>
            <person name="Yin Y."/>
            <person name="Aken B."/>
            <person name="Zhang G."/>
            <person name="Irie N."/>
        </authorList>
    </citation>
    <scope>NUCLEOTIDE SEQUENCE [LARGE SCALE GENOMIC DNA]</scope>
</reference>